<evidence type="ECO:0000313" key="1">
    <source>
        <dbReference type="EMBL" id="KRY24502.1"/>
    </source>
</evidence>
<keyword evidence="2" id="KW-1185">Reference proteome</keyword>
<evidence type="ECO:0008006" key="3">
    <source>
        <dbReference type="Google" id="ProtNLM"/>
    </source>
</evidence>
<dbReference type="Proteomes" id="UP000054776">
    <property type="component" value="Unassembled WGS sequence"/>
</dbReference>
<accession>A0A0V1AI73</accession>
<proteinExistence type="predicted"/>
<comment type="caution">
    <text evidence="1">The sequence shown here is derived from an EMBL/GenBank/DDBJ whole genome shotgun (WGS) entry which is preliminary data.</text>
</comment>
<sequence>MEKFLLALPSSYLVERGFSVVTDFQTKKSNRLQIDKRGGRLKNICLSSGR</sequence>
<evidence type="ECO:0000313" key="2">
    <source>
        <dbReference type="Proteomes" id="UP000054776"/>
    </source>
</evidence>
<dbReference type="OrthoDB" id="5918250at2759"/>
<gene>
    <name evidence="1" type="ORF">T01_7864</name>
</gene>
<organism evidence="1 2">
    <name type="scientific">Trichinella spiralis</name>
    <name type="common">Trichina worm</name>
    <dbReference type="NCBI Taxonomy" id="6334"/>
    <lineage>
        <taxon>Eukaryota</taxon>
        <taxon>Metazoa</taxon>
        <taxon>Ecdysozoa</taxon>
        <taxon>Nematoda</taxon>
        <taxon>Enoplea</taxon>
        <taxon>Dorylaimia</taxon>
        <taxon>Trichinellida</taxon>
        <taxon>Trichinellidae</taxon>
        <taxon>Trichinella</taxon>
    </lineage>
</organism>
<protein>
    <recommendedName>
        <fullName evidence="3">SCAN domain-containing protein 3</fullName>
    </recommendedName>
</protein>
<name>A0A0V1AI73_TRISP</name>
<dbReference type="InParanoid" id="A0A0V1AI73"/>
<dbReference type="EMBL" id="JYDH01001679">
    <property type="protein sequence ID" value="KRY24502.1"/>
    <property type="molecule type" value="Genomic_DNA"/>
</dbReference>
<dbReference type="AlphaFoldDB" id="A0A0V1AI73"/>
<reference evidence="1 2" key="1">
    <citation type="submission" date="2015-01" db="EMBL/GenBank/DDBJ databases">
        <title>Evolution of Trichinella species and genotypes.</title>
        <authorList>
            <person name="Korhonen P.K."/>
            <person name="Edoardo P."/>
            <person name="Giuseppe L.R."/>
            <person name="Gasser R.B."/>
        </authorList>
    </citation>
    <scope>NUCLEOTIDE SEQUENCE [LARGE SCALE GENOMIC DNA]</scope>
    <source>
        <strain evidence="1">ISS3</strain>
    </source>
</reference>